<sequence>MGALKEHQLRRRRRGVVLVLRSIFAIHGGHGKRHHSFGCCQSSPNSSPNFVTPSLFGCSQNRQKTQ</sequence>
<name>A0A2M4CFG7_9DIPT</name>
<reference evidence="2" key="1">
    <citation type="submission" date="2018-01" db="EMBL/GenBank/DDBJ databases">
        <title>An insight into the sialome of Amazonian anophelines.</title>
        <authorList>
            <person name="Ribeiro J.M."/>
            <person name="Scarpassa V."/>
            <person name="Calvo E."/>
        </authorList>
    </citation>
    <scope>NUCLEOTIDE SEQUENCE</scope>
    <source>
        <tissue evidence="2">Salivary glands</tissue>
    </source>
</reference>
<accession>A0A2M4CFG7</accession>
<evidence type="ECO:0000256" key="1">
    <source>
        <dbReference type="SAM" id="MobiDB-lite"/>
    </source>
</evidence>
<protein>
    <submittedName>
        <fullName evidence="2">Putative secreted protein</fullName>
    </submittedName>
</protein>
<organism evidence="2">
    <name type="scientific">Anopheles marajoara</name>
    <dbReference type="NCBI Taxonomy" id="58244"/>
    <lineage>
        <taxon>Eukaryota</taxon>
        <taxon>Metazoa</taxon>
        <taxon>Ecdysozoa</taxon>
        <taxon>Arthropoda</taxon>
        <taxon>Hexapoda</taxon>
        <taxon>Insecta</taxon>
        <taxon>Pterygota</taxon>
        <taxon>Neoptera</taxon>
        <taxon>Endopterygota</taxon>
        <taxon>Diptera</taxon>
        <taxon>Nematocera</taxon>
        <taxon>Culicoidea</taxon>
        <taxon>Culicidae</taxon>
        <taxon>Anophelinae</taxon>
        <taxon>Anopheles</taxon>
    </lineage>
</organism>
<feature type="region of interest" description="Disordered" evidence="1">
    <location>
        <begin position="45"/>
        <end position="66"/>
    </location>
</feature>
<proteinExistence type="predicted"/>
<evidence type="ECO:0000313" key="2">
    <source>
        <dbReference type="EMBL" id="MBW64080.1"/>
    </source>
</evidence>
<dbReference type="AlphaFoldDB" id="A0A2M4CFG7"/>
<dbReference type="EMBL" id="GGFJ01014939">
    <property type="protein sequence ID" value="MBW64080.1"/>
    <property type="molecule type" value="Transcribed_RNA"/>
</dbReference>